<dbReference type="AlphaFoldDB" id="D8RGV9"/>
<dbReference type="KEGG" id="smo:SELMODRAFT_441142"/>
<name>D8RGV9_SELML</name>
<reference evidence="2 3" key="1">
    <citation type="journal article" date="2011" name="Science">
        <title>The Selaginella genome identifies genetic changes associated with the evolution of vascular plants.</title>
        <authorList>
            <person name="Banks J.A."/>
            <person name="Nishiyama T."/>
            <person name="Hasebe M."/>
            <person name="Bowman J.L."/>
            <person name="Gribskov M."/>
            <person name="dePamphilis C."/>
            <person name="Albert V.A."/>
            <person name="Aono N."/>
            <person name="Aoyama T."/>
            <person name="Ambrose B.A."/>
            <person name="Ashton N.W."/>
            <person name="Axtell M.J."/>
            <person name="Barker E."/>
            <person name="Barker M.S."/>
            <person name="Bennetzen J.L."/>
            <person name="Bonawitz N.D."/>
            <person name="Chapple C."/>
            <person name="Cheng C."/>
            <person name="Correa L.G."/>
            <person name="Dacre M."/>
            <person name="DeBarry J."/>
            <person name="Dreyer I."/>
            <person name="Elias M."/>
            <person name="Engstrom E.M."/>
            <person name="Estelle M."/>
            <person name="Feng L."/>
            <person name="Finet C."/>
            <person name="Floyd S.K."/>
            <person name="Frommer W.B."/>
            <person name="Fujita T."/>
            <person name="Gramzow L."/>
            <person name="Gutensohn M."/>
            <person name="Harholt J."/>
            <person name="Hattori M."/>
            <person name="Heyl A."/>
            <person name="Hirai T."/>
            <person name="Hiwatashi Y."/>
            <person name="Ishikawa M."/>
            <person name="Iwata M."/>
            <person name="Karol K.G."/>
            <person name="Koehler B."/>
            <person name="Kolukisaoglu U."/>
            <person name="Kubo M."/>
            <person name="Kurata T."/>
            <person name="Lalonde S."/>
            <person name="Li K."/>
            <person name="Li Y."/>
            <person name="Litt A."/>
            <person name="Lyons E."/>
            <person name="Manning G."/>
            <person name="Maruyama T."/>
            <person name="Michael T.P."/>
            <person name="Mikami K."/>
            <person name="Miyazaki S."/>
            <person name="Morinaga S."/>
            <person name="Murata T."/>
            <person name="Mueller-Roeber B."/>
            <person name="Nelson D.R."/>
            <person name="Obara M."/>
            <person name="Oguri Y."/>
            <person name="Olmstead R.G."/>
            <person name="Onodera N."/>
            <person name="Petersen B.L."/>
            <person name="Pils B."/>
            <person name="Prigge M."/>
            <person name="Rensing S.A."/>
            <person name="Riano-Pachon D.M."/>
            <person name="Roberts A.W."/>
            <person name="Sato Y."/>
            <person name="Scheller H.V."/>
            <person name="Schulz B."/>
            <person name="Schulz C."/>
            <person name="Shakirov E.V."/>
            <person name="Shibagaki N."/>
            <person name="Shinohara N."/>
            <person name="Shippen D.E."/>
            <person name="Soerensen I."/>
            <person name="Sotooka R."/>
            <person name="Sugimoto N."/>
            <person name="Sugita M."/>
            <person name="Sumikawa N."/>
            <person name="Tanurdzic M."/>
            <person name="Theissen G."/>
            <person name="Ulvskov P."/>
            <person name="Wakazuki S."/>
            <person name="Weng J.K."/>
            <person name="Willats W.W."/>
            <person name="Wipf D."/>
            <person name="Wolf P.G."/>
            <person name="Yang L."/>
            <person name="Zimmer A.D."/>
            <person name="Zhu Q."/>
            <person name="Mitros T."/>
            <person name="Hellsten U."/>
            <person name="Loque D."/>
            <person name="Otillar R."/>
            <person name="Salamov A."/>
            <person name="Schmutz J."/>
            <person name="Shapiro H."/>
            <person name="Lindquist E."/>
            <person name="Lucas S."/>
            <person name="Rokhsar D."/>
            <person name="Grigoriev I.V."/>
        </authorList>
    </citation>
    <scope>NUCLEOTIDE SEQUENCE [LARGE SCALE GENOMIC DNA]</scope>
</reference>
<dbReference type="OrthoDB" id="1927169at2759"/>
<dbReference type="EMBL" id="GL377579">
    <property type="protein sequence ID" value="EFJ28658.1"/>
    <property type="molecule type" value="Genomic_DNA"/>
</dbReference>
<accession>D8RGV9</accession>
<dbReference type="PANTHER" id="PTHR31722">
    <property type="entry name" value="OS06G0675200 PROTEIN"/>
    <property type="match status" value="1"/>
</dbReference>
<feature type="compositionally biased region" description="Polar residues" evidence="1">
    <location>
        <begin position="128"/>
        <end position="142"/>
    </location>
</feature>
<proteinExistence type="predicted"/>
<organism evidence="3">
    <name type="scientific">Selaginella moellendorffii</name>
    <name type="common">Spikemoss</name>
    <dbReference type="NCBI Taxonomy" id="88036"/>
    <lineage>
        <taxon>Eukaryota</taxon>
        <taxon>Viridiplantae</taxon>
        <taxon>Streptophyta</taxon>
        <taxon>Embryophyta</taxon>
        <taxon>Tracheophyta</taxon>
        <taxon>Lycopodiopsida</taxon>
        <taxon>Selaginellales</taxon>
        <taxon>Selaginellaceae</taxon>
        <taxon>Selaginella</taxon>
    </lineage>
</organism>
<feature type="region of interest" description="Disordered" evidence="1">
    <location>
        <begin position="60"/>
        <end position="88"/>
    </location>
</feature>
<sequence>MALIQIPEHDTGTPRLRHGGEEFVDISSRESQRRVSFSSFLARQEEVQQLQLDAAAAAPIASSSGDQPADFEFVRPKSPRGGTDSTAFPADELFYDGKMLPLEPMSRMAMVKDLNTLRRGGSAPPSPYFSSSGSAKAPTTQKSSSYPPRGRSSRRFKDFFFVALKKSHSTPPISPPPPPPPSSKPASSSSNLLRNIFFGRKESSSSPSPSPAPTSSRAAQAQVGDHHNQHHHHSKSKQQQQQRKNRAIASFFPPSPSLAMDMNFTRSAPATPLHHRASGGGFVPVLHVPACIGPAKVSKFFSGSTNKTVEVFM</sequence>
<evidence type="ECO:0000256" key="1">
    <source>
        <dbReference type="SAM" id="MobiDB-lite"/>
    </source>
</evidence>
<dbReference type="HOGENOM" id="CLU_889647_0_0_1"/>
<protein>
    <submittedName>
        <fullName evidence="2">Uncharacterized protein</fullName>
    </submittedName>
</protein>
<dbReference type="PANTHER" id="PTHR31722:SF0">
    <property type="entry name" value="OS06G0675200 PROTEIN"/>
    <property type="match status" value="1"/>
</dbReference>
<keyword evidence="3" id="KW-1185">Reference proteome</keyword>
<dbReference type="InParanoid" id="D8RGV9"/>
<evidence type="ECO:0000313" key="2">
    <source>
        <dbReference type="EMBL" id="EFJ28658.1"/>
    </source>
</evidence>
<feature type="compositionally biased region" description="Pro residues" evidence="1">
    <location>
        <begin position="172"/>
        <end position="183"/>
    </location>
</feature>
<feature type="region of interest" description="Disordered" evidence="1">
    <location>
        <begin position="167"/>
        <end position="245"/>
    </location>
</feature>
<dbReference type="Proteomes" id="UP000001514">
    <property type="component" value="Unassembled WGS sequence"/>
</dbReference>
<feature type="region of interest" description="Disordered" evidence="1">
    <location>
        <begin position="117"/>
        <end position="153"/>
    </location>
</feature>
<dbReference type="Gramene" id="EFJ28658">
    <property type="protein sequence ID" value="EFJ28658"/>
    <property type="gene ID" value="SELMODRAFT_441142"/>
</dbReference>
<evidence type="ECO:0000313" key="3">
    <source>
        <dbReference type="Proteomes" id="UP000001514"/>
    </source>
</evidence>
<gene>
    <name evidence="2" type="ORF">SELMODRAFT_441142</name>
</gene>